<dbReference type="PROSITE" id="PS51030">
    <property type="entry name" value="NUCLEAR_REC_DBD_2"/>
    <property type="match status" value="1"/>
</dbReference>
<dbReference type="PANTHER" id="PTHR24082:SF283">
    <property type="entry name" value="NUCLEAR HORMONE RECEPTOR HR96"/>
    <property type="match status" value="1"/>
</dbReference>
<evidence type="ECO:0000256" key="1">
    <source>
        <dbReference type="ARBA" id="ARBA00005993"/>
    </source>
</evidence>
<dbReference type="Proteomes" id="UP000046393">
    <property type="component" value="Unplaced"/>
</dbReference>
<dbReference type="GO" id="GO:0008270">
    <property type="term" value="F:zinc ion binding"/>
    <property type="evidence" value="ECO:0007669"/>
    <property type="project" value="UniProtKB-KW"/>
</dbReference>
<dbReference type="InterPro" id="IPR001628">
    <property type="entry name" value="Znf_hrmn_rcpt"/>
</dbReference>
<dbReference type="WBParaSite" id="SMUV_0000920301-mRNA-1">
    <property type="protein sequence ID" value="SMUV_0000920301-mRNA-1"/>
    <property type="gene ID" value="SMUV_0000920301"/>
</dbReference>
<dbReference type="Gene3D" id="1.10.565.10">
    <property type="entry name" value="Retinoid X Receptor"/>
    <property type="match status" value="1"/>
</dbReference>
<evidence type="ECO:0000256" key="9">
    <source>
        <dbReference type="ARBA" id="ARBA00023242"/>
    </source>
</evidence>
<feature type="domain" description="Nuclear receptor" evidence="10">
    <location>
        <begin position="34"/>
        <end position="137"/>
    </location>
</feature>
<dbReference type="InterPro" id="IPR050234">
    <property type="entry name" value="Nuclear_hormone_rcpt_NR1"/>
</dbReference>
<name>A0A0N5AWB0_9BILA</name>
<dbReference type="Gene3D" id="3.30.50.10">
    <property type="entry name" value="Erythroid Transcription Factor GATA-1, subunit A"/>
    <property type="match status" value="1"/>
</dbReference>
<dbReference type="GO" id="GO:0000978">
    <property type="term" value="F:RNA polymerase II cis-regulatory region sequence-specific DNA binding"/>
    <property type="evidence" value="ECO:0007669"/>
    <property type="project" value="TreeGrafter"/>
</dbReference>
<dbReference type="SUPFAM" id="SSF48508">
    <property type="entry name" value="Nuclear receptor ligand-binding domain"/>
    <property type="match status" value="1"/>
</dbReference>
<feature type="domain" description="NR LBD" evidence="11">
    <location>
        <begin position="339"/>
        <end position="577"/>
    </location>
</feature>
<keyword evidence="3" id="KW-0863">Zinc-finger</keyword>
<keyword evidence="5" id="KW-0805">Transcription regulation</keyword>
<proteinExistence type="inferred from homology"/>
<evidence type="ECO:0000256" key="3">
    <source>
        <dbReference type="ARBA" id="ARBA00022771"/>
    </source>
</evidence>
<evidence type="ECO:0000259" key="10">
    <source>
        <dbReference type="PROSITE" id="PS51030"/>
    </source>
</evidence>
<dbReference type="PRINTS" id="PR00047">
    <property type="entry name" value="STROIDFINGER"/>
</dbReference>
<accession>A0A0N5AWB0</accession>
<comment type="similarity">
    <text evidence="1">Belongs to the nuclear hormone receptor family.</text>
</comment>
<dbReference type="Pfam" id="PF00105">
    <property type="entry name" value="zf-C4"/>
    <property type="match status" value="1"/>
</dbReference>
<dbReference type="GO" id="GO:0030154">
    <property type="term" value="P:cell differentiation"/>
    <property type="evidence" value="ECO:0007669"/>
    <property type="project" value="TreeGrafter"/>
</dbReference>
<reference evidence="13" key="1">
    <citation type="submission" date="2017-02" db="UniProtKB">
        <authorList>
            <consortium name="WormBaseParasite"/>
        </authorList>
    </citation>
    <scope>IDENTIFICATION</scope>
</reference>
<keyword evidence="4" id="KW-0862">Zinc</keyword>
<dbReference type="PROSITE" id="PS51843">
    <property type="entry name" value="NR_LBD"/>
    <property type="match status" value="1"/>
</dbReference>
<dbReference type="InterPro" id="IPR013088">
    <property type="entry name" value="Znf_NHR/GATA"/>
</dbReference>
<evidence type="ECO:0000313" key="12">
    <source>
        <dbReference type="Proteomes" id="UP000046393"/>
    </source>
</evidence>
<dbReference type="PRINTS" id="PR00398">
    <property type="entry name" value="STRDHORMONER"/>
</dbReference>
<dbReference type="GO" id="GO:0000122">
    <property type="term" value="P:negative regulation of transcription by RNA polymerase II"/>
    <property type="evidence" value="ECO:0007669"/>
    <property type="project" value="TreeGrafter"/>
</dbReference>
<evidence type="ECO:0000256" key="5">
    <source>
        <dbReference type="ARBA" id="ARBA00023015"/>
    </source>
</evidence>
<keyword evidence="8" id="KW-0675">Receptor</keyword>
<dbReference type="InterPro" id="IPR000536">
    <property type="entry name" value="Nucl_hrmn_rcpt_lig-bd"/>
</dbReference>
<dbReference type="InterPro" id="IPR001723">
    <property type="entry name" value="Nuclear_hrmn_rcpt"/>
</dbReference>
<keyword evidence="9" id="KW-0539">Nucleus</keyword>
<dbReference type="AlphaFoldDB" id="A0A0N5AWB0"/>
<dbReference type="InterPro" id="IPR035500">
    <property type="entry name" value="NHR-like_dom_sf"/>
</dbReference>
<dbReference type="SUPFAM" id="SSF57716">
    <property type="entry name" value="Glucocorticoid receptor-like (DNA-binding domain)"/>
    <property type="match status" value="1"/>
</dbReference>
<evidence type="ECO:0000256" key="8">
    <source>
        <dbReference type="ARBA" id="ARBA00023170"/>
    </source>
</evidence>
<keyword evidence="12" id="KW-1185">Reference proteome</keyword>
<evidence type="ECO:0000256" key="6">
    <source>
        <dbReference type="ARBA" id="ARBA00023125"/>
    </source>
</evidence>
<keyword evidence="2" id="KW-0479">Metal-binding</keyword>
<evidence type="ECO:0000313" key="13">
    <source>
        <dbReference type="WBParaSite" id="SMUV_0000920301-mRNA-1"/>
    </source>
</evidence>
<protein>
    <submittedName>
        <fullName evidence="13">Nuclear receptor domain-containing protein</fullName>
    </submittedName>
</protein>
<keyword evidence="6" id="KW-0238">DNA-binding</keyword>
<dbReference type="GO" id="GO:0045944">
    <property type="term" value="P:positive regulation of transcription by RNA polymerase II"/>
    <property type="evidence" value="ECO:0007669"/>
    <property type="project" value="TreeGrafter"/>
</dbReference>
<organism evidence="12 13">
    <name type="scientific">Syphacia muris</name>
    <dbReference type="NCBI Taxonomy" id="451379"/>
    <lineage>
        <taxon>Eukaryota</taxon>
        <taxon>Metazoa</taxon>
        <taxon>Ecdysozoa</taxon>
        <taxon>Nematoda</taxon>
        <taxon>Chromadorea</taxon>
        <taxon>Rhabditida</taxon>
        <taxon>Spirurina</taxon>
        <taxon>Oxyuridomorpha</taxon>
        <taxon>Oxyuroidea</taxon>
        <taxon>Oxyuridae</taxon>
        <taxon>Syphacia</taxon>
    </lineage>
</organism>
<keyword evidence="7" id="KW-0804">Transcription</keyword>
<evidence type="ECO:0000256" key="4">
    <source>
        <dbReference type="ARBA" id="ARBA00022833"/>
    </source>
</evidence>
<dbReference type="STRING" id="451379.A0A0N5AWB0"/>
<evidence type="ECO:0000259" key="11">
    <source>
        <dbReference type="PROSITE" id="PS51843"/>
    </source>
</evidence>
<evidence type="ECO:0000256" key="2">
    <source>
        <dbReference type="ARBA" id="ARBA00022723"/>
    </source>
</evidence>
<dbReference type="SMART" id="SM00430">
    <property type="entry name" value="HOLI"/>
    <property type="match status" value="1"/>
</dbReference>
<dbReference type="SMART" id="SM00399">
    <property type="entry name" value="ZnF_C4"/>
    <property type="match status" value="1"/>
</dbReference>
<sequence>MNGSPTSVSEIDDVCEDKSLRRHHCSAKTAEPCNKLCKQCKIFKVCGDQAIGYNFSVITCESCKAFFRRNANREKVFVCSYLLIKFIKIDLPKCPFGNKCQITVNTRRFCQLCRLKKCLQVNVRSLKVGMKREWIMSDGYRRKKRSRLTSLPEETEEVDKILNEIEDSDVTLPKAVFEKLIRRTSLPNKPRYCQCKCTCGFYPPKTQLTALVSNDNGTCQTAQLPSFSTPVQTFGFVPTSEFAQPYYQRLASSTNITTQQPPFGHSEYSVQKTPSGREMPPMMPDRTYQQPTFVQPQEVFVTVNEYSRFMNTPSQDHHLPHVTVAEAQSSILVLPEVLNCSNLTQELIIANGILKQPLDANLNLKRAEDIALMDVVRVTDLALRRIIKMAKEISYFRELSQEDQIALLKDMYFSSGSELLILRGVMVFNPSQDVWDQIITKGQNRMKIKLDVLKGAKQNQHYEEHKKFLMTFDERWRKNENVILLLSAIVLFRPDRPNIRDYNTILSNQQEYYSLFRHYLRLQCSNDIEAQQAYDLLLRKLIDLHQLSQSMMQVIYQLNVNEMDPLLLELFDLTKRTNN</sequence>
<evidence type="ECO:0000256" key="7">
    <source>
        <dbReference type="ARBA" id="ARBA00023163"/>
    </source>
</evidence>
<dbReference type="GO" id="GO:0004879">
    <property type="term" value="F:nuclear receptor activity"/>
    <property type="evidence" value="ECO:0007669"/>
    <property type="project" value="TreeGrafter"/>
</dbReference>
<dbReference type="PANTHER" id="PTHR24082">
    <property type="entry name" value="NUCLEAR HORMONE RECEPTOR"/>
    <property type="match status" value="1"/>
</dbReference>